<accession>A0A2T4U260</accession>
<dbReference type="SMART" id="SM00506">
    <property type="entry name" value="A1pp"/>
    <property type="match status" value="1"/>
</dbReference>
<organism evidence="2 3">
    <name type="scientific">Alkalicoccus saliphilus</name>
    <dbReference type="NCBI Taxonomy" id="200989"/>
    <lineage>
        <taxon>Bacteria</taxon>
        <taxon>Bacillati</taxon>
        <taxon>Bacillota</taxon>
        <taxon>Bacilli</taxon>
        <taxon>Bacillales</taxon>
        <taxon>Bacillaceae</taxon>
        <taxon>Alkalicoccus</taxon>
    </lineage>
</organism>
<evidence type="ECO:0000313" key="2">
    <source>
        <dbReference type="EMBL" id="PTL37488.1"/>
    </source>
</evidence>
<evidence type="ECO:0000259" key="1">
    <source>
        <dbReference type="PROSITE" id="PS51154"/>
    </source>
</evidence>
<dbReference type="Gene3D" id="3.40.220.10">
    <property type="entry name" value="Leucine Aminopeptidase, subunit E, domain 1"/>
    <property type="match status" value="1"/>
</dbReference>
<name>A0A2T4U260_9BACI</name>
<gene>
    <name evidence="2" type="ORF">C6Y45_16290</name>
</gene>
<dbReference type="InterPro" id="IPR002589">
    <property type="entry name" value="Macro_dom"/>
</dbReference>
<feature type="domain" description="Macro" evidence="1">
    <location>
        <begin position="1"/>
        <end position="176"/>
    </location>
</feature>
<protein>
    <submittedName>
        <fullName evidence="2">RNase III inhibitor</fullName>
    </submittedName>
</protein>
<dbReference type="OrthoDB" id="6194521at2"/>
<dbReference type="EMBL" id="PZJJ01000048">
    <property type="protein sequence ID" value="PTL37488.1"/>
    <property type="molecule type" value="Genomic_DNA"/>
</dbReference>
<keyword evidence="3" id="KW-1185">Reference proteome</keyword>
<dbReference type="InterPro" id="IPR043472">
    <property type="entry name" value="Macro_dom-like"/>
</dbReference>
<comment type="caution">
    <text evidence="2">The sequence shown here is derived from an EMBL/GenBank/DDBJ whole genome shotgun (WGS) entry which is preliminary data.</text>
</comment>
<dbReference type="SUPFAM" id="SSF52949">
    <property type="entry name" value="Macro domain-like"/>
    <property type="match status" value="1"/>
</dbReference>
<proteinExistence type="predicted"/>
<dbReference type="PANTHER" id="PTHR11106:SF27">
    <property type="entry name" value="MACRO DOMAIN-CONTAINING PROTEIN"/>
    <property type="match status" value="1"/>
</dbReference>
<dbReference type="PROSITE" id="PS51154">
    <property type="entry name" value="MACRO"/>
    <property type="match status" value="1"/>
</dbReference>
<dbReference type="PANTHER" id="PTHR11106">
    <property type="entry name" value="GANGLIOSIDE INDUCED DIFFERENTIATION ASSOCIATED PROTEIN 2-RELATED"/>
    <property type="match status" value="1"/>
</dbReference>
<dbReference type="Pfam" id="PF01661">
    <property type="entry name" value="Macro"/>
    <property type="match status" value="1"/>
</dbReference>
<dbReference type="AlphaFoldDB" id="A0A2T4U260"/>
<sequence length="182" mass="20361">MEVDVHGLTLEIVRGDITRQEDVECIVSGAESRILKSEGVSGAVQRIGGPQLTEAVRRMTPVRPGEAFITEGYYLPNDYVIHCRGPVYKRDIPADVLLVTCYRNILALAEKYHIETIALPALATGRGGYPFHEAAEMALHTVIEQAQYLKYVKRVRFVLDSAEKIVRFKASMNEITVEKELS</sequence>
<reference evidence="2 3" key="1">
    <citation type="submission" date="2018-03" db="EMBL/GenBank/DDBJ databases">
        <title>Alkalicoccus saliphilus sp. nov., isolated from a mineral pool.</title>
        <authorList>
            <person name="Zhao B."/>
        </authorList>
    </citation>
    <scope>NUCLEOTIDE SEQUENCE [LARGE SCALE GENOMIC DNA]</scope>
    <source>
        <strain evidence="2 3">6AG</strain>
    </source>
</reference>
<dbReference type="Proteomes" id="UP000240509">
    <property type="component" value="Unassembled WGS sequence"/>
</dbReference>
<evidence type="ECO:0000313" key="3">
    <source>
        <dbReference type="Proteomes" id="UP000240509"/>
    </source>
</evidence>
<dbReference type="RefSeq" id="WP_107586283.1">
    <property type="nucleotide sequence ID" value="NZ_PZJJ01000048.1"/>
</dbReference>